<evidence type="ECO:0000313" key="3">
    <source>
        <dbReference type="EMBL" id="BAV98103.1"/>
    </source>
</evidence>
<dbReference type="Gene3D" id="1.50.10.10">
    <property type="match status" value="1"/>
</dbReference>
<name>A0AAU9AND3_LYSEN</name>
<dbReference type="NCBIfam" id="TIGR03897">
    <property type="entry name" value="lanti_2_LanM"/>
    <property type="match status" value="1"/>
</dbReference>
<sequence>MAASRMDEGFGPIIDRFTAGADAAFAARLAAAAQDWDAEESALIRATAAQALYANARLKLNRVLVLELHAARHSGELGEGDDAQRFARFVEAAQSPEFAAHLQRRYPPLLPRLQRALEQQSAAIQTLVARIAADRAQLSQWTGRPLGRLLSIGLGEGDLHDGGQTVARVGFAGGKLMYKPRSLRIDAALDGFLAQVFGADERIRVPQVLDRGDYGWAAFVEHRYCDGDEQLREFYRRLGHWLAVLRLLGGTDIHLENLVAAGPVPYVVDVESLFAPQRPAAPSRYGPAYDLAQELIQNSVLRTGIVPFRSPVLGFGRADLSAAGSLPGEQPQLQVPVIVDDGTTQARVEMVEAELSASQNHPSPKPEVSRYWDQISDGFLDASRHLRALDADGALAPLLAAFEGCRARDVRRTTQAYVEVGRMLWHPASLHEEDKAIERARTLFSRSPSAQAPSPEQIAVEIDDLRYGDIPAFVEPLSAQRIQATVQEWRGMRIELEEMIVRSSLVVTQLNSETDGPSERDSRSHYARHPHREGLDQRRRALAADTVQRLLRLSVRADDGSTTWISPESFGGDGWHVQPLGADAYFGLGGVAVALAGYRHETEHGRADPVDGVDDALEGALLAMRRQTQVEASAVVGGFNGDGSRIWAWLVLHDLLGRPQLLDDARACAQQLERVGFAEEPFLDITGGSAGAIVPLLELARTDADPRWLALAADAARRLEATAHRDERGAYWLSPAFPDPIGGFGHGGFGMGWALARLARSQAGSEDDRRRWRELAAAAFAFQDSLFDPASGNWHDVRMVDSVNFPTWCNGGVGIGLAAADLYARDGDAGALRDLRRAVALTRGQWGLTHTLCHGDFSQWELLVRAAALDPQGCAGEREAATMEVVSGIEEHGIVGGVTRKAFTPGLMTGLAGAVHGLIRMHPQCDLASPLLLECRRQPALRARAQDDAQALALT</sequence>
<dbReference type="InterPro" id="IPR007822">
    <property type="entry name" value="LANC-like"/>
</dbReference>
<dbReference type="InterPro" id="IPR017146">
    <property type="entry name" value="Lanti_2_LanM"/>
</dbReference>
<feature type="domain" description="Lantibiotic biosynthesis protein dehydration" evidence="2">
    <location>
        <begin position="106"/>
        <end position="473"/>
    </location>
</feature>
<accession>A0AAU9AND3</accession>
<dbReference type="RefSeq" id="WP_096378635.1">
    <property type="nucleotide sequence ID" value="NZ_AP014940.1"/>
</dbReference>
<dbReference type="GO" id="GO:0031179">
    <property type="term" value="P:peptide modification"/>
    <property type="evidence" value="ECO:0007669"/>
    <property type="project" value="InterPro"/>
</dbReference>
<protein>
    <submittedName>
        <fullName evidence="3">Lanthionine synthetase C-like protein</fullName>
    </submittedName>
</protein>
<dbReference type="SMART" id="SM01260">
    <property type="entry name" value="LANC_like"/>
    <property type="match status" value="1"/>
</dbReference>
<dbReference type="InterPro" id="IPR012341">
    <property type="entry name" value="6hp_glycosidase-like_sf"/>
</dbReference>
<dbReference type="Proteomes" id="UP000218824">
    <property type="component" value="Chromosome"/>
</dbReference>
<evidence type="ECO:0000313" key="4">
    <source>
        <dbReference type="Proteomes" id="UP000218824"/>
    </source>
</evidence>
<dbReference type="Pfam" id="PF05147">
    <property type="entry name" value="LANC_like"/>
    <property type="match status" value="1"/>
</dbReference>
<dbReference type="InterPro" id="IPR025410">
    <property type="entry name" value="Lant_dehyd"/>
</dbReference>
<dbReference type="GeneID" id="83064462"/>
<dbReference type="PIRSF" id="PIRSF037228">
    <property type="entry name" value="Lant_mod_RumM"/>
    <property type="match status" value="1"/>
</dbReference>
<reference evidence="3 4" key="1">
    <citation type="journal article" date="2017" name="DNA Res.">
        <title>Complete genome sequence and expression profile of the commercial lytic enzyme producer Lysobacter enzymogenes M497-1.</title>
        <authorList>
            <person name="Takami H."/>
            <person name="Toyoda A."/>
            <person name="Uchiyama I."/>
            <person name="Itoh T."/>
            <person name="Takaki Y."/>
            <person name="Arai W."/>
            <person name="Nishi S."/>
            <person name="Kawai M."/>
            <person name="Shinya K."/>
            <person name="Ikeda H."/>
        </authorList>
    </citation>
    <scope>NUCLEOTIDE SEQUENCE [LARGE SCALE GENOMIC DNA]</scope>
    <source>
        <strain evidence="3 4">M497-1</strain>
    </source>
</reference>
<dbReference type="PRINTS" id="PR01950">
    <property type="entry name" value="LANCSUPER"/>
</dbReference>
<dbReference type="CDD" id="cd04792">
    <property type="entry name" value="LanM-like"/>
    <property type="match status" value="1"/>
</dbReference>
<feature type="region of interest" description="Disordered" evidence="1">
    <location>
        <begin position="510"/>
        <end position="537"/>
    </location>
</feature>
<dbReference type="SUPFAM" id="SSF158745">
    <property type="entry name" value="LanC-like"/>
    <property type="match status" value="1"/>
</dbReference>
<dbReference type="EMBL" id="AP014940">
    <property type="protein sequence ID" value="BAV98103.1"/>
    <property type="molecule type" value="Genomic_DNA"/>
</dbReference>
<dbReference type="KEGG" id="lem:LEN_2616"/>
<dbReference type="AlphaFoldDB" id="A0AAU9AND3"/>
<dbReference type="Pfam" id="PF13575">
    <property type="entry name" value="DUF4135"/>
    <property type="match status" value="1"/>
</dbReference>
<gene>
    <name evidence="3" type="ORF">LEN_2616</name>
</gene>
<proteinExistence type="predicted"/>
<evidence type="ECO:0000259" key="2">
    <source>
        <dbReference type="Pfam" id="PF13575"/>
    </source>
</evidence>
<dbReference type="GO" id="GO:0005975">
    <property type="term" value="P:carbohydrate metabolic process"/>
    <property type="evidence" value="ECO:0007669"/>
    <property type="project" value="InterPro"/>
</dbReference>
<evidence type="ECO:0000256" key="1">
    <source>
        <dbReference type="SAM" id="MobiDB-lite"/>
    </source>
</evidence>
<organism evidence="3 4">
    <name type="scientific">Lysobacter enzymogenes</name>
    <dbReference type="NCBI Taxonomy" id="69"/>
    <lineage>
        <taxon>Bacteria</taxon>
        <taxon>Pseudomonadati</taxon>
        <taxon>Pseudomonadota</taxon>
        <taxon>Gammaproteobacteria</taxon>
        <taxon>Lysobacterales</taxon>
        <taxon>Lysobacteraceae</taxon>
        <taxon>Lysobacter</taxon>
    </lineage>
</organism>